<dbReference type="NCBIfam" id="TIGR00756">
    <property type="entry name" value="PPR"/>
    <property type="match status" value="1"/>
</dbReference>
<reference evidence="2" key="1">
    <citation type="submission" date="2022-07" db="EMBL/GenBank/DDBJ databases">
        <title>Phylogenomic reconstructions and comparative analyses of Kickxellomycotina fungi.</title>
        <authorList>
            <person name="Reynolds N.K."/>
            <person name="Stajich J.E."/>
            <person name="Barry K."/>
            <person name="Grigoriev I.V."/>
            <person name="Crous P."/>
            <person name="Smith M.E."/>
        </authorList>
    </citation>
    <scope>NUCLEOTIDE SEQUENCE</scope>
    <source>
        <strain evidence="2">RSA 1196</strain>
    </source>
</reference>
<dbReference type="Gene3D" id="1.25.40.10">
    <property type="entry name" value="Tetratricopeptide repeat domain"/>
    <property type="match status" value="3"/>
</dbReference>
<gene>
    <name evidence="2" type="ORF">IWQ62_003636</name>
</gene>
<dbReference type="AlphaFoldDB" id="A0A9W8ATD9"/>
<dbReference type="PROSITE" id="PS51375">
    <property type="entry name" value="PPR"/>
    <property type="match status" value="1"/>
</dbReference>
<evidence type="ECO:0008006" key="4">
    <source>
        <dbReference type="Google" id="ProtNLM"/>
    </source>
</evidence>
<comment type="caution">
    <text evidence="2">The sequence shown here is derived from an EMBL/GenBank/DDBJ whole genome shotgun (WGS) entry which is preliminary data.</text>
</comment>
<dbReference type="InterPro" id="IPR002885">
    <property type="entry name" value="PPR_rpt"/>
</dbReference>
<name>A0A9W8ATD9_9FUNG</name>
<dbReference type="PANTHER" id="PTHR47939:SF5">
    <property type="entry name" value="PENTACOTRIPEPTIDE-REPEAT REGION OF PRORP DOMAIN-CONTAINING PROTEIN"/>
    <property type="match status" value="1"/>
</dbReference>
<proteinExistence type="predicted"/>
<evidence type="ECO:0000313" key="3">
    <source>
        <dbReference type="Proteomes" id="UP001150925"/>
    </source>
</evidence>
<accession>A0A9W8ATD9</accession>
<dbReference type="Pfam" id="PF01535">
    <property type="entry name" value="PPR"/>
    <property type="match status" value="1"/>
</dbReference>
<feature type="repeat" description="PPR" evidence="1">
    <location>
        <begin position="638"/>
        <end position="672"/>
    </location>
</feature>
<sequence>MALPCNLSPHLTAAWQRFRNHVGTECPACPTAKHPSHFLSRQVSTIASNTRHFSTTTIRDAPTTTTDVTSEKLIRDIAKLERQLAEALRVSDIDRSWELAQTLKTTFPHHPPPNNLYTKLLELLRLEYSTSSTDNRKATGSKPTTVEGRRGMFAKRIENLCDDWLTFGVINDEMDQLPERSDEGASAVLPQDHRLASPQQIQPEHYHAIIDALAEIGQAPKAFRHVKRLQQQGYPYSTRVLAPILRGASLRRDVVTTQEIVRLMEQEEIHHTYRTLNAALATFAVTNRIYDIMPLYSRLRRSRIDVMPSVALKLAIVFARAHREADVQWLYTNLPKPAHRQAVSQHRQWILVMCDIHDKARASELYSSFISLERIPDATLVQALQSLGIDAQTKHRIPVNRDTNPTSDNDPFLFGLPRVSPDAATQTFQETVSRLARQHGTKQLLQISLDFYIAQGRTWPTLDGVTLFHILRLGDKRLTRSIYSQWTQERLGIPRQVVKTLLFSLARSELASEIRGAHNFLSTRFPNTYYAWGHPVLGPLVDTGCYNLVPVYYDHHLRSLHSVNAAPKEWAMVHVLRCAVITQDRSLYDRVIADTHRFSTTSTLHIYKWLFQGALVFDEPGRLAELQQAVRKFSSRDLNIIYNGLLNEYCRREQLEMAHKLLQTMLSHKVIPDSQNLNTVLIHAVKNLKYDLVQWVQNCMRRNGVIPNAHIRTMVLQKLWEYRQYKACVDLFHTYQRQHQSVLDGGDAYYVYSLLILHQEKRAEYWLRTLTKQTPSRGYRVLIFTLTQVRTSEHTWLVFLLDSLLDRLQWLSRLDSSIVYTALIRAYAMVHDPAGLFRICQRFLNTTIPISPCTASILFDVIRKFHRKLEPRVMQRIQTDGLLLNQENYSSLVELYANTGRPSQALDIITTVMPQHGFGLTEKLVKNVVRMFTHFGYNAERDKLREYLAGQQDRQLLAWFQQTTDIPDLVDAPGQQPENSLTTAESGL</sequence>
<keyword evidence="3" id="KW-1185">Reference proteome</keyword>
<dbReference type="OrthoDB" id="5588846at2759"/>
<dbReference type="EMBL" id="JANBPY010001014">
    <property type="protein sequence ID" value="KAJ1962120.1"/>
    <property type="molecule type" value="Genomic_DNA"/>
</dbReference>
<evidence type="ECO:0000256" key="1">
    <source>
        <dbReference type="PROSITE-ProRule" id="PRU00708"/>
    </source>
</evidence>
<dbReference type="Proteomes" id="UP001150925">
    <property type="component" value="Unassembled WGS sequence"/>
</dbReference>
<dbReference type="InterPro" id="IPR011990">
    <property type="entry name" value="TPR-like_helical_dom_sf"/>
</dbReference>
<organism evidence="2 3">
    <name type="scientific">Dispira parvispora</name>
    <dbReference type="NCBI Taxonomy" id="1520584"/>
    <lineage>
        <taxon>Eukaryota</taxon>
        <taxon>Fungi</taxon>
        <taxon>Fungi incertae sedis</taxon>
        <taxon>Zoopagomycota</taxon>
        <taxon>Kickxellomycotina</taxon>
        <taxon>Dimargaritomycetes</taxon>
        <taxon>Dimargaritales</taxon>
        <taxon>Dimargaritaceae</taxon>
        <taxon>Dispira</taxon>
    </lineage>
</organism>
<evidence type="ECO:0000313" key="2">
    <source>
        <dbReference type="EMBL" id="KAJ1962120.1"/>
    </source>
</evidence>
<protein>
    <recommendedName>
        <fullName evidence="4">Pentatricopeptide repeat-containing protein</fullName>
    </recommendedName>
</protein>
<dbReference type="InterPro" id="IPR050667">
    <property type="entry name" value="PPR-containing_protein"/>
</dbReference>
<dbReference type="PANTHER" id="PTHR47939">
    <property type="entry name" value="MEMBRANE-ASSOCIATED SALT-INDUCIBLE PROTEIN-LIKE"/>
    <property type="match status" value="1"/>
</dbReference>